<dbReference type="RefSeq" id="WP_245375186.1">
    <property type="nucleotide sequence ID" value="NZ_JAGGLB010000001.1"/>
</dbReference>
<dbReference type="InterPro" id="IPR016181">
    <property type="entry name" value="Acyl_CoA_acyltransferase"/>
</dbReference>
<gene>
    <name evidence="4" type="ORF">J2Z66_000232</name>
</gene>
<keyword evidence="1" id="KW-0808">Transferase</keyword>
<keyword evidence="2" id="KW-0012">Acyltransferase</keyword>
<dbReference type="InterPro" id="IPR000182">
    <property type="entry name" value="GNAT_dom"/>
</dbReference>
<reference evidence="4 5" key="1">
    <citation type="submission" date="2021-03" db="EMBL/GenBank/DDBJ databases">
        <title>Genomic Encyclopedia of Type Strains, Phase IV (KMG-IV): sequencing the most valuable type-strain genomes for metagenomic binning, comparative biology and taxonomic classification.</title>
        <authorList>
            <person name="Goeker M."/>
        </authorList>
    </citation>
    <scope>NUCLEOTIDE SEQUENCE [LARGE SCALE GENOMIC DNA]</scope>
    <source>
        <strain evidence="4 5">DSM 26048</strain>
    </source>
</reference>
<feature type="domain" description="N-acetyltransferase" evidence="3">
    <location>
        <begin position="120"/>
        <end position="254"/>
    </location>
</feature>
<evidence type="ECO:0000256" key="2">
    <source>
        <dbReference type="ARBA" id="ARBA00023315"/>
    </source>
</evidence>
<evidence type="ECO:0000259" key="3">
    <source>
        <dbReference type="PROSITE" id="PS51186"/>
    </source>
</evidence>
<dbReference type="SUPFAM" id="SSF55729">
    <property type="entry name" value="Acyl-CoA N-acyltransferases (Nat)"/>
    <property type="match status" value="1"/>
</dbReference>
<evidence type="ECO:0000256" key="1">
    <source>
        <dbReference type="ARBA" id="ARBA00022679"/>
    </source>
</evidence>
<dbReference type="Gene3D" id="3.40.630.30">
    <property type="match status" value="1"/>
</dbReference>
<dbReference type="InterPro" id="IPR056935">
    <property type="entry name" value="Rv0428c-like_C"/>
</dbReference>
<name>A0ABS4IM48_9BACL</name>
<dbReference type="InterPro" id="IPR050680">
    <property type="entry name" value="YpeA/RimI_acetyltransf"/>
</dbReference>
<accession>A0ABS4IM48</accession>
<dbReference type="EMBL" id="JAGGLB010000001">
    <property type="protein sequence ID" value="MBP1988637.1"/>
    <property type="molecule type" value="Genomic_DNA"/>
</dbReference>
<sequence length="254" mass="28846">MTGEIAIYKKIEEFSLNAWPALQSFVYDGWLLRFADGFTKRSNSVNPIYNGYEKSIPNKIRHCEDIYSSVGLDTIFKITPYVTSNHIDNLLDELGYIVVDPSSVKMLDLANTEEPHKTTVTVSTDVNIEWLDQLACMNNLSESAKQTTWRLLSPSYVKKGFFTLFEGEVPVACGLGVVEQNYIGLYDIVTDSSYRSQGYGRQLILNMLKWGKANGASHSYLQVVKSNRAAVSLYESLGYQEVYTYWYRLKSRGD</sequence>
<evidence type="ECO:0000313" key="5">
    <source>
        <dbReference type="Proteomes" id="UP001519287"/>
    </source>
</evidence>
<proteinExistence type="predicted"/>
<comment type="caution">
    <text evidence="4">The sequence shown here is derived from an EMBL/GenBank/DDBJ whole genome shotgun (WGS) entry which is preliminary data.</text>
</comment>
<dbReference type="PROSITE" id="PS51186">
    <property type="entry name" value="GNAT"/>
    <property type="match status" value="1"/>
</dbReference>
<keyword evidence="5" id="KW-1185">Reference proteome</keyword>
<dbReference type="PANTHER" id="PTHR43420">
    <property type="entry name" value="ACETYLTRANSFERASE"/>
    <property type="match status" value="1"/>
</dbReference>
<dbReference type="Proteomes" id="UP001519287">
    <property type="component" value="Unassembled WGS sequence"/>
</dbReference>
<protein>
    <submittedName>
        <fullName evidence="4">GNAT superfamily N-acetyltransferase</fullName>
    </submittedName>
</protein>
<evidence type="ECO:0000313" key="4">
    <source>
        <dbReference type="EMBL" id="MBP1988637.1"/>
    </source>
</evidence>
<dbReference type="CDD" id="cd04301">
    <property type="entry name" value="NAT_SF"/>
    <property type="match status" value="1"/>
</dbReference>
<dbReference type="PANTHER" id="PTHR43420:SF12">
    <property type="entry name" value="N-ACETYLTRANSFERASE DOMAIN-CONTAINING PROTEIN"/>
    <property type="match status" value="1"/>
</dbReference>
<dbReference type="Pfam" id="PF24553">
    <property type="entry name" value="Rv0428c_C"/>
    <property type="match status" value="1"/>
</dbReference>
<organism evidence="4 5">
    <name type="scientific">Paenibacillus eucommiae</name>
    <dbReference type="NCBI Taxonomy" id="1355755"/>
    <lineage>
        <taxon>Bacteria</taxon>
        <taxon>Bacillati</taxon>
        <taxon>Bacillota</taxon>
        <taxon>Bacilli</taxon>
        <taxon>Bacillales</taxon>
        <taxon>Paenibacillaceae</taxon>
        <taxon>Paenibacillus</taxon>
    </lineage>
</organism>